<keyword evidence="1" id="KW-1133">Transmembrane helix</keyword>
<sequence length="60" mass="7081">MVEVGHILSFWLVGPTFYYHISSVPFYRHFSDFDSHTSLFLIVSFFIHLLNIFELSIIVT</sequence>
<keyword evidence="1" id="KW-0812">Transmembrane</keyword>
<accession>A0A0V0H596</accession>
<evidence type="ECO:0000256" key="1">
    <source>
        <dbReference type="SAM" id="Phobius"/>
    </source>
</evidence>
<keyword evidence="1" id="KW-0472">Membrane</keyword>
<feature type="transmembrane region" description="Helical" evidence="1">
    <location>
        <begin position="39"/>
        <end position="59"/>
    </location>
</feature>
<evidence type="ECO:0000313" key="2">
    <source>
        <dbReference type="EMBL" id="JAP15532.1"/>
    </source>
</evidence>
<organism evidence="2">
    <name type="scientific">Solanum chacoense</name>
    <name type="common">Chaco potato</name>
    <dbReference type="NCBI Taxonomy" id="4108"/>
    <lineage>
        <taxon>Eukaryota</taxon>
        <taxon>Viridiplantae</taxon>
        <taxon>Streptophyta</taxon>
        <taxon>Embryophyta</taxon>
        <taxon>Tracheophyta</taxon>
        <taxon>Spermatophyta</taxon>
        <taxon>Magnoliopsida</taxon>
        <taxon>eudicotyledons</taxon>
        <taxon>Gunneridae</taxon>
        <taxon>Pentapetalae</taxon>
        <taxon>asterids</taxon>
        <taxon>lamiids</taxon>
        <taxon>Solanales</taxon>
        <taxon>Solanaceae</taxon>
        <taxon>Solanoideae</taxon>
        <taxon>Solaneae</taxon>
        <taxon>Solanum</taxon>
    </lineage>
</organism>
<reference evidence="2" key="1">
    <citation type="submission" date="2015-12" db="EMBL/GenBank/DDBJ databases">
        <title>Gene expression during late stages of embryo sac development: a critical building block for successful pollen-pistil interactions.</title>
        <authorList>
            <person name="Liu Y."/>
            <person name="Joly V."/>
            <person name="Sabar M."/>
            <person name="Matton D.P."/>
        </authorList>
    </citation>
    <scope>NUCLEOTIDE SEQUENCE</scope>
</reference>
<proteinExistence type="predicted"/>
<feature type="transmembrane region" description="Helical" evidence="1">
    <location>
        <begin position="6"/>
        <end position="27"/>
    </location>
</feature>
<dbReference type="EMBL" id="GEDG01025032">
    <property type="protein sequence ID" value="JAP15532.1"/>
    <property type="molecule type" value="Transcribed_RNA"/>
</dbReference>
<protein>
    <submittedName>
        <fullName evidence="2">Putative ovule protein</fullName>
    </submittedName>
</protein>
<name>A0A0V0H596_SOLCH</name>
<dbReference type="AlphaFoldDB" id="A0A0V0H596"/>